<accession>A0A0P6X485</accession>
<dbReference type="RefSeq" id="WP_062423307.1">
    <property type="nucleotide sequence ID" value="NZ_BBYA01000014.1"/>
</dbReference>
<name>A0A0P6X485_9CHLR</name>
<evidence type="ECO:0000313" key="2">
    <source>
        <dbReference type="Proteomes" id="UP000050430"/>
    </source>
</evidence>
<proteinExistence type="predicted"/>
<sequence>MFYAVATLIESKIWNNILVQNEDTQRILQRYSSENDPIHFSWLVCQGIDKGQIKEVLEDITKKIKPFSVQSGGIGIFPGDKPVVTFQIVRNLLVSDIQREIWEKCVPYIDHVNGFYSPDFWIPHITLIHQNIGREVFCQFIENSIFTDVRFSFDVTNLSIIFQNGKKKGILYRFDFLEEPDQI</sequence>
<dbReference type="InterPro" id="IPR009097">
    <property type="entry name" value="Cyclic_Pdiesterase"/>
</dbReference>
<dbReference type="Gene3D" id="3.90.1140.10">
    <property type="entry name" value="Cyclic phosphodiesterase"/>
    <property type="match status" value="1"/>
</dbReference>
<dbReference type="AlphaFoldDB" id="A0A0P6X485"/>
<dbReference type="EMBL" id="LGCK01000002">
    <property type="protein sequence ID" value="KPL74692.1"/>
    <property type="molecule type" value="Genomic_DNA"/>
</dbReference>
<gene>
    <name evidence="1" type="ORF">ADM99_00950</name>
</gene>
<dbReference type="Pfam" id="PF13563">
    <property type="entry name" value="2_5_RNA_ligase2"/>
    <property type="match status" value="1"/>
</dbReference>
<dbReference type="OrthoDB" id="463286at2"/>
<protein>
    <recommendedName>
        <fullName evidence="3">2'-5' RNA ligase</fullName>
    </recommendedName>
</protein>
<evidence type="ECO:0000313" key="1">
    <source>
        <dbReference type="EMBL" id="KPL74692.1"/>
    </source>
</evidence>
<reference evidence="1 2" key="1">
    <citation type="submission" date="2015-07" db="EMBL/GenBank/DDBJ databases">
        <title>Genome sequence of Leptolinea tardivitalis DSM 16556.</title>
        <authorList>
            <person name="Hemp J."/>
            <person name="Ward L.M."/>
            <person name="Pace L.A."/>
            <person name="Fischer W.W."/>
        </authorList>
    </citation>
    <scope>NUCLEOTIDE SEQUENCE [LARGE SCALE GENOMIC DNA]</scope>
    <source>
        <strain evidence="1 2">YMTK-2</strain>
    </source>
</reference>
<organism evidence="1 2">
    <name type="scientific">Leptolinea tardivitalis</name>
    <dbReference type="NCBI Taxonomy" id="229920"/>
    <lineage>
        <taxon>Bacteria</taxon>
        <taxon>Bacillati</taxon>
        <taxon>Chloroflexota</taxon>
        <taxon>Anaerolineae</taxon>
        <taxon>Anaerolineales</taxon>
        <taxon>Anaerolineaceae</taxon>
        <taxon>Leptolinea</taxon>
    </lineage>
</organism>
<dbReference type="STRING" id="229920.ADM99_00950"/>
<comment type="caution">
    <text evidence="1">The sequence shown here is derived from an EMBL/GenBank/DDBJ whole genome shotgun (WGS) entry which is preliminary data.</text>
</comment>
<dbReference type="SUPFAM" id="SSF55144">
    <property type="entry name" value="LigT-like"/>
    <property type="match status" value="1"/>
</dbReference>
<dbReference type="Proteomes" id="UP000050430">
    <property type="component" value="Unassembled WGS sequence"/>
</dbReference>
<keyword evidence="2" id="KW-1185">Reference proteome</keyword>
<evidence type="ECO:0008006" key="3">
    <source>
        <dbReference type="Google" id="ProtNLM"/>
    </source>
</evidence>